<evidence type="ECO:0000256" key="8">
    <source>
        <dbReference type="ARBA" id="ARBA00022958"/>
    </source>
</evidence>
<keyword evidence="8 10" id="KW-0630">Potassium</keyword>
<evidence type="ECO:0000313" key="14">
    <source>
        <dbReference type="Proteomes" id="UP000664303"/>
    </source>
</evidence>
<evidence type="ECO:0000256" key="7">
    <source>
        <dbReference type="ARBA" id="ARBA00022842"/>
    </source>
</evidence>
<comment type="similarity">
    <text evidence="10">Belongs to the carbohydrate kinase PfkB family. Ribokinase subfamily.</text>
</comment>
<evidence type="ECO:0000256" key="1">
    <source>
        <dbReference type="ARBA" id="ARBA00022490"/>
    </source>
</evidence>
<comment type="caution">
    <text evidence="13">The sequence shown here is derived from an EMBL/GenBank/DDBJ whole genome shotgun (WGS) entry which is preliminary data.</text>
</comment>
<comment type="subcellular location">
    <subcellularLocation>
        <location evidence="10">Cytoplasm</location>
    </subcellularLocation>
</comment>
<protein>
    <recommendedName>
        <fullName evidence="10 11">Ribokinase</fullName>
        <shortName evidence="10">RK</shortName>
        <ecNumber evidence="10 11">2.7.1.15</ecNumber>
    </recommendedName>
</protein>
<keyword evidence="1 10" id="KW-0963">Cytoplasm</keyword>
<dbReference type="NCBIfam" id="NF008353">
    <property type="entry name" value="PRK11142.1"/>
    <property type="match status" value="1"/>
</dbReference>
<comment type="subunit">
    <text evidence="10">Homodimer.</text>
</comment>
<dbReference type="PRINTS" id="PR00990">
    <property type="entry name" value="RIBOKINASE"/>
</dbReference>
<keyword evidence="9 10" id="KW-0119">Carbohydrate metabolism</keyword>
<feature type="binding site" evidence="10">
    <location>
        <position position="184"/>
    </location>
    <ligand>
        <name>ATP</name>
        <dbReference type="ChEBI" id="CHEBI:30616"/>
    </ligand>
</feature>
<feature type="binding site" evidence="10">
    <location>
        <position position="290"/>
    </location>
    <ligand>
        <name>K(+)</name>
        <dbReference type="ChEBI" id="CHEBI:29103"/>
    </ligand>
</feature>
<keyword evidence="3 10" id="KW-0479">Metal-binding</keyword>
<dbReference type="SUPFAM" id="SSF53613">
    <property type="entry name" value="Ribokinase-like"/>
    <property type="match status" value="1"/>
</dbReference>
<dbReference type="GO" id="GO:0005524">
    <property type="term" value="F:ATP binding"/>
    <property type="evidence" value="ECO:0007669"/>
    <property type="project" value="UniProtKB-UniRule"/>
</dbReference>
<dbReference type="InterPro" id="IPR002139">
    <property type="entry name" value="Ribo/fructo_kinase"/>
</dbReference>
<comment type="pathway">
    <text evidence="10">Carbohydrate metabolism; D-ribose degradation; D-ribose 5-phosphate from beta-D-ribopyranose: step 2/2.</text>
</comment>
<evidence type="ECO:0000313" key="13">
    <source>
        <dbReference type="EMBL" id="MBN7795709.1"/>
    </source>
</evidence>
<dbReference type="EMBL" id="JAFKCZ010000003">
    <property type="protein sequence ID" value="MBN7795709.1"/>
    <property type="molecule type" value="Genomic_DNA"/>
</dbReference>
<evidence type="ECO:0000256" key="11">
    <source>
        <dbReference type="NCBIfam" id="TIGR02152"/>
    </source>
</evidence>
<evidence type="ECO:0000256" key="6">
    <source>
        <dbReference type="ARBA" id="ARBA00022840"/>
    </source>
</evidence>
<dbReference type="NCBIfam" id="TIGR02152">
    <property type="entry name" value="D_ribokin_bact"/>
    <property type="match status" value="1"/>
</dbReference>
<gene>
    <name evidence="10 13" type="primary">rbsK</name>
    <name evidence="13" type="ORF">JYP50_03850</name>
</gene>
<dbReference type="CDD" id="cd01174">
    <property type="entry name" value="ribokinase"/>
    <property type="match status" value="1"/>
</dbReference>
<comment type="catalytic activity">
    <reaction evidence="10">
        <text>D-ribose + ATP = D-ribose 5-phosphate + ADP + H(+)</text>
        <dbReference type="Rhea" id="RHEA:13697"/>
        <dbReference type="ChEBI" id="CHEBI:15378"/>
        <dbReference type="ChEBI" id="CHEBI:30616"/>
        <dbReference type="ChEBI" id="CHEBI:47013"/>
        <dbReference type="ChEBI" id="CHEBI:78346"/>
        <dbReference type="ChEBI" id="CHEBI:456216"/>
        <dbReference type="EC" id="2.7.1.15"/>
    </reaction>
</comment>
<keyword evidence="4 10" id="KW-0547">Nucleotide-binding</keyword>
<dbReference type="PANTHER" id="PTHR10584:SF166">
    <property type="entry name" value="RIBOKINASE"/>
    <property type="match status" value="1"/>
</dbReference>
<feature type="binding site" evidence="10">
    <location>
        <position position="251"/>
    </location>
    <ligand>
        <name>K(+)</name>
        <dbReference type="ChEBI" id="CHEBI:29103"/>
    </ligand>
</feature>
<name>A0A939DCT3_9GAMM</name>
<accession>A0A939DCT3</accession>
<proteinExistence type="inferred from homology"/>
<dbReference type="PANTHER" id="PTHR10584">
    <property type="entry name" value="SUGAR KINASE"/>
    <property type="match status" value="1"/>
</dbReference>
<evidence type="ECO:0000256" key="5">
    <source>
        <dbReference type="ARBA" id="ARBA00022777"/>
    </source>
</evidence>
<dbReference type="GO" id="GO:0004747">
    <property type="term" value="F:ribokinase activity"/>
    <property type="evidence" value="ECO:0007669"/>
    <property type="project" value="UniProtKB-UniRule"/>
</dbReference>
<dbReference type="EC" id="2.7.1.15" evidence="10 11"/>
<feature type="binding site" evidence="10">
    <location>
        <begin position="11"/>
        <end position="13"/>
    </location>
    <ligand>
        <name>substrate</name>
    </ligand>
</feature>
<feature type="binding site" evidence="10">
    <location>
        <position position="287"/>
    </location>
    <ligand>
        <name>K(+)</name>
        <dbReference type="ChEBI" id="CHEBI:29103"/>
    </ligand>
</feature>
<feature type="binding site" evidence="10">
    <location>
        <position position="292"/>
    </location>
    <ligand>
        <name>K(+)</name>
        <dbReference type="ChEBI" id="CHEBI:29103"/>
    </ligand>
</feature>
<dbReference type="InterPro" id="IPR029056">
    <property type="entry name" value="Ribokinase-like"/>
</dbReference>
<dbReference type="AlphaFoldDB" id="A0A939DCT3"/>
<feature type="binding site" evidence="10">
    <location>
        <begin position="256"/>
        <end position="257"/>
    </location>
    <ligand>
        <name>ATP</name>
        <dbReference type="ChEBI" id="CHEBI:30616"/>
    </ligand>
</feature>
<dbReference type="GO" id="GO:0046872">
    <property type="term" value="F:metal ion binding"/>
    <property type="evidence" value="ECO:0007669"/>
    <property type="project" value="UniProtKB-KW"/>
</dbReference>
<feature type="binding site" evidence="10">
    <location>
        <position position="253"/>
    </location>
    <ligand>
        <name>K(+)</name>
        <dbReference type="ChEBI" id="CHEBI:29103"/>
    </ligand>
</feature>
<evidence type="ECO:0000256" key="3">
    <source>
        <dbReference type="ARBA" id="ARBA00022723"/>
    </source>
</evidence>
<dbReference type="Gene3D" id="3.40.1190.20">
    <property type="match status" value="1"/>
</dbReference>
<evidence type="ECO:0000256" key="9">
    <source>
        <dbReference type="ARBA" id="ARBA00023277"/>
    </source>
</evidence>
<evidence type="ECO:0000256" key="4">
    <source>
        <dbReference type="ARBA" id="ARBA00022741"/>
    </source>
</evidence>
<comment type="caution">
    <text evidence="10">Lacks conserved residue(s) required for the propagation of feature annotation.</text>
</comment>
<dbReference type="InterPro" id="IPR011877">
    <property type="entry name" value="Ribokinase"/>
</dbReference>
<evidence type="ECO:0000256" key="2">
    <source>
        <dbReference type="ARBA" id="ARBA00022679"/>
    </source>
</evidence>
<feature type="binding site" evidence="10">
    <location>
        <position position="257"/>
    </location>
    <ligand>
        <name>substrate</name>
    </ligand>
</feature>
<dbReference type="HAMAP" id="MF_01987">
    <property type="entry name" value="Ribokinase"/>
    <property type="match status" value="1"/>
</dbReference>
<keyword evidence="7 10" id="KW-0460">Magnesium</keyword>
<comment type="function">
    <text evidence="10">Catalyzes the phosphorylation of ribose at O-5 in a reaction requiring ATP and magnesium. The resulting D-ribose-5-phosphate can then be used either for sythesis of nucleotides, histidine, and tryptophan, or as a component of the pentose phosphate pathway.</text>
</comment>
<dbReference type="InterPro" id="IPR011611">
    <property type="entry name" value="PfkB_dom"/>
</dbReference>
<feature type="binding site" evidence="10">
    <location>
        <position position="296"/>
    </location>
    <ligand>
        <name>K(+)</name>
        <dbReference type="ChEBI" id="CHEBI:29103"/>
    </ligand>
</feature>
<keyword evidence="6 10" id="KW-0067">ATP-binding</keyword>
<feature type="domain" description="Carbohydrate kinase PfkB" evidence="12">
    <location>
        <begin position="1"/>
        <end position="300"/>
    </location>
</feature>
<dbReference type="Pfam" id="PF00294">
    <property type="entry name" value="PfkB"/>
    <property type="match status" value="1"/>
</dbReference>
<comment type="activity regulation">
    <text evidence="10">Activated by a monovalent cation that binds near, but not in, the active site. The most likely occupant of the site in vivo is potassium. Ion binding induces a conformational change that may alter substrate affinity.</text>
</comment>
<dbReference type="FunFam" id="3.40.1190.20:FF:000012">
    <property type="entry name" value="Ribokinase"/>
    <property type="match status" value="1"/>
</dbReference>
<dbReference type="GO" id="GO:0019303">
    <property type="term" value="P:D-ribose catabolic process"/>
    <property type="evidence" value="ECO:0007669"/>
    <property type="project" value="UniProtKB-UniRule"/>
</dbReference>
<organism evidence="13 14">
    <name type="scientific">Parahaliea mediterranea</name>
    <dbReference type="NCBI Taxonomy" id="651086"/>
    <lineage>
        <taxon>Bacteria</taxon>
        <taxon>Pseudomonadati</taxon>
        <taxon>Pseudomonadota</taxon>
        <taxon>Gammaproteobacteria</taxon>
        <taxon>Cellvibrionales</taxon>
        <taxon>Halieaceae</taxon>
        <taxon>Parahaliea</taxon>
    </lineage>
</organism>
<evidence type="ECO:0000259" key="12">
    <source>
        <dbReference type="Pfam" id="PF00294"/>
    </source>
</evidence>
<keyword evidence="14" id="KW-1185">Reference proteome</keyword>
<evidence type="ECO:0000256" key="10">
    <source>
        <dbReference type="HAMAP-Rule" id="MF_01987"/>
    </source>
</evidence>
<dbReference type="GO" id="GO:0005829">
    <property type="term" value="C:cytosol"/>
    <property type="evidence" value="ECO:0007669"/>
    <property type="project" value="TreeGrafter"/>
</dbReference>
<feature type="active site" description="Proton acceptor" evidence="10">
    <location>
        <position position="257"/>
    </location>
</feature>
<feature type="binding site" evidence="10">
    <location>
        <position position="140"/>
    </location>
    <ligand>
        <name>substrate</name>
    </ligand>
</feature>
<keyword evidence="5 10" id="KW-0418">Kinase</keyword>
<dbReference type="RefSeq" id="WP_206559161.1">
    <property type="nucleotide sequence ID" value="NZ_JAFKCZ010000003.1"/>
</dbReference>
<keyword evidence="2 10" id="KW-0808">Transferase</keyword>
<reference evidence="13" key="1">
    <citation type="submission" date="2021-02" db="EMBL/GenBank/DDBJ databases">
        <title>PHA producing bacteria isolated from coastal sediment in Guangdong, Shenzhen.</title>
        <authorList>
            <person name="Zheng W."/>
            <person name="Yu S."/>
            <person name="Huang Y."/>
        </authorList>
    </citation>
    <scope>NUCLEOTIDE SEQUENCE</scope>
    <source>
        <strain evidence="13">TN14-10</strain>
    </source>
</reference>
<dbReference type="Proteomes" id="UP000664303">
    <property type="component" value="Unassembled WGS sequence"/>
</dbReference>
<feature type="binding site" evidence="10">
    <location>
        <begin position="39"/>
        <end position="43"/>
    </location>
    <ligand>
        <name>substrate</name>
    </ligand>
</feature>
<sequence>MAQLVVIGSSNTDMILQVPHLPGPGETVLGGTFSTAPGGKGANQAVAAARAGADVSLVACVGRDSFGEQALAGFAAEGIDTRHCVVDDDTPSGVAHIFVAADGENAIGVASGANARLGIRHLQSARSLLRKATVLLLQLESPLDTVIEAARMGRAADTVVILNPAPACELPADLYPLLDMITPNESEVEALTGIAVRDAASAAAAAAVLHDRGVNTVLVTRAARGVYLSQRDGHNAARGRLFDAFAVDAVDTTAAGDVFNGCLAAALTRGGGLEAAIRFAQGAAALSVQTLGAQTSAPTRTAIETFVQHAFDPH</sequence>
<comment type="cofactor">
    <cofactor evidence="10">
        <name>Mg(2+)</name>
        <dbReference type="ChEBI" id="CHEBI:18420"/>
    </cofactor>
    <text evidence="10">Requires a divalent cation, most likely magnesium in vivo, as an electrophilic catalyst to aid phosphoryl group transfer. It is the chelate of the metal and the nucleotide that is the actual substrate.</text>
</comment>